<evidence type="ECO:0000313" key="6">
    <source>
        <dbReference type="Proteomes" id="UP000494165"/>
    </source>
</evidence>
<dbReference type="AlphaFoldDB" id="A0A8S1DH14"/>
<comment type="caution">
    <text evidence="5">The sequence shown here is derived from an EMBL/GenBank/DDBJ whole genome shotgun (WGS) entry which is preliminary data.</text>
</comment>
<proteinExistence type="inferred from homology"/>
<dbReference type="GO" id="GO:0005634">
    <property type="term" value="C:nucleus"/>
    <property type="evidence" value="ECO:0007669"/>
    <property type="project" value="TreeGrafter"/>
</dbReference>
<sequence length="204" mass="23454">MHPLGLLIICTITYMVFKKLCVKCSTKIPCENRDHSRFAPLDDMNVGVSSRFREHDIVHVCLQFFISLVLADIVKRLSSQWNSIAYGKLDFANRGIRLCRNLPHFQSPAVSGRLHDNRVVHPTFTMNSVGEECNGLKNSYDECFNVWFSQKFLKGEKSDKMCAELFEKYQQCVKNAMKNQNISIEDAEQFQLGSEQEKKAPPKK</sequence>
<dbReference type="Pfam" id="PF05254">
    <property type="entry name" value="UPF0203"/>
    <property type="match status" value="1"/>
</dbReference>
<comment type="catalytic activity">
    <reaction evidence="3">
        <text>a 1,2-diacyl-sn-glycero-3-phosphate(in) = a 1,2-diacyl-sn-glycero-3-phosphate(out)</text>
        <dbReference type="Rhea" id="RHEA:36435"/>
        <dbReference type="ChEBI" id="CHEBI:58608"/>
    </reaction>
</comment>
<dbReference type="OrthoDB" id="19091at2759"/>
<dbReference type="GO" id="GO:0005829">
    <property type="term" value="C:cytosol"/>
    <property type="evidence" value="ECO:0007669"/>
    <property type="project" value="TreeGrafter"/>
</dbReference>
<dbReference type="Proteomes" id="UP000494165">
    <property type="component" value="Unassembled WGS sequence"/>
</dbReference>
<dbReference type="PANTHER" id="PTHR46403:SF1">
    <property type="entry name" value="TP53-REGULATED INHIBITOR OF APOPTOSIS 1"/>
    <property type="match status" value="1"/>
</dbReference>
<dbReference type="PANTHER" id="PTHR46403">
    <property type="entry name" value="TP53-REGULATED INHIBITOR OF APOPTOSIS 1"/>
    <property type="match status" value="1"/>
</dbReference>
<evidence type="ECO:0000313" key="5">
    <source>
        <dbReference type="EMBL" id="CAB3379203.1"/>
    </source>
</evidence>
<accession>A0A8S1DH14</accession>
<evidence type="ECO:0000256" key="1">
    <source>
        <dbReference type="ARBA" id="ARBA00006196"/>
    </source>
</evidence>
<dbReference type="EMBL" id="CADEPI010000180">
    <property type="protein sequence ID" value="CAB3379203.1"/>
    <property type="molecule type" value="Genomic_DNA"/>
</dbReference>
<comment type="similarity">
    <text evidence="1">Belongs to the TRIAP1/MDM35 family.</text>
</comment>
<protein>
    <recommendedName>
        <fullName evidence="7">CHCH domain-containing protein</fullName>
    </recommendedName>
</protein>
<dbReference type="GO" id="GO:0005758">
    <property type="term" value="C:mitochondrial intermembrane space"/>
    <property type="evidence" value="ECO:0007669"/>
    <property type="project" value="TreeGrafter"/>
</dbReference>
<keyword evidence="2" id="KW-1015">Disulfide bond</keyword>
<dbReference type="GO" id="GO:0045332">
    <property type="term" value="P:phospholipid translocation"/>
    <property type="evidence" value="ECO:0007669"/>
    <property type="project" value="TreeGrafter"/>
</dbReference>
<evidence type="ECO:0008006" key="7">
    <source>
        <dbReference type="Google" id="ProtNLM"/>
    </source>
</evidence>
<dbReference type="PROSITE" id="PS51808">
    <property type="entry name" value="CHCH"/>
    <property type="match status" value="1"/>
</dbReference>
<keyword evidence="4" id="KW-0732">Signal</keyword>
<evidence type="ECO:0000256" key="3">
    <source>
        <dbReference type="ARBA" id="ARBA00023706"/>
    </source>
</evidence>
<name>A0A8S1DH14_9INSE</name>
<keyword evidence="6" id="KW-1185">Reference proteome</keyword>
<dbReference type="GO" id="GO:1990050">
    <property type="term" value="F:phosphatidic acid transfer activity"/>
    <property type="evidence" value="ECO:0007669"/>
    <property type="project" value="TreeGrafter"/>
</dbReference>
<evidence type="ECO:0000256" key="4">
    <source>
        <dbReference type="SAM" id="SignalP"/>
    </source>
</evidence>
<organism evidence="5 6">
    <name type="scientific">Cloeon dipterum</name>
    <dbReference type="NCBI Taxonomy" id="197152"/>
    <lineage>
        <taxon>Eukaryota</taxon>
        <taxon>Metazoa</taxon>
        <taxon>Ecdysozoa</taxon>
        <taxon>Arthropoda</taxon>
        <taxon>Hexapoda</taxon>
        <taxon>Insecta</taxon>
        <taxon>Pterygota</taxon>
        <taxon>Palaeoptera</taxon>
        <taxon>Ephemeroptera</taxon>
        <taxon>Pisciforma</taxon>
        <taxon>Baetidae</taxon>
        <taxon>Cloeon</taxon>
    </lineage>
</organism>
<reference evidence="5 6" key="1">
    <citation type="submission" date="2020-04" db="EMBL/GenBank/DDBJ databases">
        <authorList>
            <person name="Alioto T."/>
            <person name="Alioto T."/>
            <person name="Gomez Garrido J."/>
        </authorList>
    </citation>
    <scope>NUCLEOTIDE SEQUENCE [LARGE SCALE GENOMIC DNA]</scope>
</reference>
<gene>
    <name evidence="5" type="ORF">CLODIP_2_CD05476</name>
</gene>
<evidence type="ECO:0000256" key="2">
    <source>
        <dbReference type="ARBA" id="ARBA00023157"/>
    </source>
</evidence>
<dbReference type="InterPro" id="IPR007918">
    <property type="entry name" value="MDM35_apoptosis"/>
</dbReference>
<feature type="signal peptide" evidence="4">
    <location>
        <begin position="1"/>
        <end position="18"/>
    </location>
</feature>
<feature type="chain" id="PRO_5035779992" description="CHCH domain-containing protein" evidence="4">
    <location>
        <begin position="19"/>
        <end position="204"/>
    </location>
</feature>